<gene>
    <name evidence="2" type="ORF">GCM10011425_21630</name>
</gene>
<sequence>MKNIEEELWNYLDGLGSEQERERISQLIATDKAYQQQYEELLSFNNELESMELDAPPMAFTYNVMETIRTEEASKPLKAAIDNRIIKGIALFFIVSILALVGMALATTNWNSVTAGGLKMPADLHLPSLKNIFNNTALKGFVFFDTVLALYLFDGYLRRRKPLGDM</sequence>
<dbReference type="RefSeq" id="WP_188416565.1">
    <property type="nucleotide sequence ID" value="NZ_BMDO01000005.1"/>
</dbReference>
<organism evidence="2 3">
    <name type="scientific">Mucilaginibacter galii</name>
    <dbReference type="NCBI Taxonomy" id="2005073"/>
    <lineage>
        <taxon>Bacteria</taxon>
        <taxon>Pseudomonadati</taxon>
        <taxon>Bacteroidota</taxon>
        <taxon>Sphingobacteriia</taxon>
        <taxon>Sphingobacteriales</taxon>
        <taxon>Sphingobacteriaceae</taxon>
        <taxon>Mucilaginibacter</taxon>
    </lineage>
</organism>
<dbReference type="EMBL" id="BMDO01000005">
    <property type="protein sequence ID" value="GGI50951.1"/>
    <property type="molecule type" value="Genomic_DNA"/>
</dbReference>
<evidence type="ECO:0000313" key="3">
    <source>
        <dbReference type="Proteomes" id="UP000662074"/>
    </source>
</evidence>
<feature type="transmembrane region" description="Helical" evidence="1">
    <location>
        <begin position="88"/>
        <end position="112"/>
    </location>
</feature>
<reference evidence="2" key="2">
    <citation type="submission" date="2020-09" db="EMBL/GenBank/DDBJ databases">
        <authorList>
            <person name="Sun Q."/>
            <person name="Sedlacek I."/>
        </authorList>
    </citation>
    <scope>NUCLEOTIDE SEQUENCE</scope>
    <source>
        <strain evidence="2">CCM 8711</strain>
    </source>
</reference>
<protein>
    <recommendedName>
        <fullName evidence="4">Zf-HC2 domain-containing protein</fullName>
    </recommendedName>
</protein>
<proteinExistence type="predicted"/>
<feature type="transmembrane region" description="Helical" evidence="1">
    <location>
        <begin position="132"/>
        <end position="153"/>
    </location>
</feature>
<dbReference type="AlphaFoldDB" id="A0A917JBC2"/>
<keyword evidence="1" id="KW-0472">Membrane</keyword>
<evidence type="ECO:0008006" key="4">
    <source>
        <dbReference type="Google" id="ProtNLM"/>
    </source>
</evidence>
<keyword evidence="1" id="KW-0812">Transmembrane</keyword>
<evidence type="ECO:0000313" key="2">
    <source>
        <dbReference type="EMBL" id="GGI50951.1"/>
    </source>
</evidence>
<keyword evidence="1" id="KW-1133">Transmembrane helix</keyword>
<comment type="caution">
    <text evidence="2">The sequence shown here is derived from an EMBL/GenBank/DDBJ whole genome shotgun (WGS) entry which is preliminary data.</text>
</comment>
<accession>A0A917JBC2</accession>
<name>A0A917JBC2_9SPHI</name>
<keyword evidence="3" id="KW-1185">Reference proteome</keyword>
<dbReference type="Proteomes" id="UP000662074">
    <property type="component" value="Unassembled WGS sequence"/>
</dbReference>
<reference evidence="2" key="1">
    <citation type="journal article" date="2014" name="Int. J. Syst. Evol. Microbiol.">
        <title>Complete genome sequence of Corynebacterium casei LMG S-19264T (=DSM 44701T), isolated from a smear-ripened cheese.</title>
        <authorList>
            <consortium name="US DOE Joint Genome Institute (JGI-PGF)"/>
            <person name="Walter F."/>
            <person name="Albersmeier A."/>
            <person name="Kalinowski J."/>
            <person name="Ruckert C."/>
        </authorList>
    </citation>
    <scope>NUCLEOTIDE SEQUENCE</scope>
    <source>
        <strain evidence="2">CCM 8711</strain>
    </source>
</reference>
<evidence type="ECO:0000256" key="1">
    <source>
        <dbReference type="SAM" id="Phobius"/>
    </source>
</evidence>